<dbReference type="GO" id="GO:0003723">
    <property type="term" value="F:RNA binding"/>
    <property type="evidence" value="ECO:0007669"/>
    <property type="project" value="InterPro"/>
</dbReference>
<keyword evidence="4" id="KW-1185">Reference proteome</keyword>
<dbReference type="PANTHER" id="PTHR31476">
    <property type="entry name" value="PROTEIN WHAT'S THIS FACTOR 1 HOMOLOG, CHLOROPLASTIC"/>
    <property type="match status" value="1"/>
</dbReference>
<dbReference type="PANTHER" id="PTHR31476:SF14">
    <property type="entry name" value="OS09G0473400 PROTEIN"/>
    <property type="match status" value="1"/>
</dbReference>
<feature type="domain" description="PORR" evidence="2">
    <location>
        <begin position="68"/>
        <end position="390"/>
    </location>
</feature>
<evidence type="ECO:0000259" key="2">
    <source>
        <dbReference type="Pfam" id="PF11955"/>
    </source>
</evidence>
<name>A0A7J7D1N8_TRIWF</name>
<dbReference type="Pfam" id="PF11955">
    <property type="entry name" value="PORR"/>
    <property type="match status" value="1"/>
</dbReference>
<comment type="caution">
    <text evidence="3">The sequence shown here is derived from an EMBL/GenBank/DDBJ whole genome shotgun (WGS) entry which is preliminary data.</text>
</comment>
<feature type="compositionally biased region" description="Basic and acidic residues" evidence="1">
    <location>
        <begin position="56"/>
        <end position="67"/>
    </location>
</feature>
<organism evidence="3 4">
    <name type="scientific">Tripterygium wilfordii</name>
    <name type="common">Thunder God vine</name>
    <dbReference type="NCBI Taxonomy" id="458696"/>
    <lineage>
        <taxon>Eukaryota</taxon>
        <taxon>Viridiplantae</taxon>
        <taxon>Streptophyta</taxon>
        <taxon>Embryophyta</taxon>
        <taxon>Tracheophyta</taxon>
        <taxon>Spermatophyta</taxon>
        <taxon>Magnoliopsida</taxon>
        <taxon>eudicotyledons</taxon>
        <taxon>Gunneridae</taxon>
        <taxon>Pentapetalae</taxon>
        <taxon>rosids</taxon>
        <taxon>fabids</taxon>
        <taxon>Celastrales</taxon>
        <taxon>Celastraceae</taxon>
        <taxon>Tripterygium</taxon>
    </lineage>
</organism>
<dbReference type="OrthoDB" id="838682at2759"/>
<dbReference type="InterPro" id="IPR021099">
    <property type="entry name" value="PORR_domain"/>
</dbReference>
<evidence type="ECO:0000313" key="4">
    <source>
        <dbReference type="Proteomes" id="UP000593562"/>
    </source>
</evidence>
<protein>
    <submittedName>
        <fullName evidence="3">Protein ROOT PRIMORDIUM DEFECTIVE 1</fullName>
    </submittedName>
</protein>
<sequence length="401" mass="47524">MAWRLFFFAKTLTKPLSSRAPNPKPPKLPFTSRFSTSFLVTKTPKKHKKKRKKHDSPRTKPVQHESARNPQFESFIERDAYFRFLNRSKQFLSAQHEHVLRLDDAGKLYRELGFPRGRKVARSVARHPLLFQTYRHNDNKIWLGFTDLMEDLLEEEKSIMDSMETDRVNKVRKLLMMSKDKRIRLSKIHHCRLLFGIPDDFRDRVLKYPEYFKIVVGDDGNRYLELANRDPTLAVSELERQFMVDEDRAKKAFKFPVKHGKDLDLDEEDTRRLNLLNTLPLVSPYSDGWKFDLWSLEAEKYRVGVIHEFLNLTLEKRASIHHIVEFKEEYSLTKHTYSMLLKQPRTFYLAGTEMNWAVFLKDAYDENGVLINKDPQVVLNEKLYKYAEMREGELEGKSSFI</sequence>
<proteinExistence type="predicted"/>
<dbReference type="FunCoup" id="A0A7J7D1N8">
    <property type="interactions" value="964"/>
</dbReference>
<accession>A0A7J7D1N8</accession>
<dbReference type="Proteomes" id="UP000593562">
    <property type="component" value="Unassembled WGS sequence"/>
</dbReference>
<feature type="region of interest" description="Disordered" evidence="1">
    <location>
        <begin position="41"/>
        <end position="68"/>
    </location>
</feature>
<dbReference type="InterPro" id="IPR045040">
    <property type="entry name" value="PORR_fam"/>
</dbReference>
<evidence type="ECO:0000313" key="3">
    <source>
        <dbReference type="EMBL" id="KAF5740240.1"/>
    </source>
</evidence>
<dbReference type="EMBL" id="JAAARO010000011">
    <property type="protein sequence ID" value="KAF5740240.1"/>
    <property type="molecule type" value="Genomic_DNA"/>
</dbReference>
<gene>
    <name evidence="3" type="ORF">HS088_TW11G00306</name>
</gene>
<evidence type="ECO:0000256" key="1">
    <source>
        <dbReference type="SAM" id="MobiDB-lite"/>
    </source>
</evidence>
<feature type="compositionally biased region" description="Basic residues" evidence="1">
    <location>
        <begin position="43"/>
        <end position="55"/>
    </location>
</feature>
<dbReference type="InParanoid" id="A0A7J7D1N8"/>
<reference evidence="3 4" key="1">
    <citation type="journal article" date="2020" name="Nat. Commun.">
        <title>Genome of Tripterygium wilfordii and identification of cytochrome P450 involved in triptolide biosynthesis.</title>
        <authorList>
            <person name="Tu L."/>
            <person name="Su P."/>
            <person name="Zhang Z."/>
            <person name="Gao L."/>
            <person name="Wang J."/>
            <person name="Hu T."/>
            <person name="Zhou J."/>
            <person name="Zhang Y."/>
            <person name="Zhao Y."/>
            <person name="Liu Y."/>
            <person name="Song Y."/>
            <person name="Tong Y."/>
            <person name="Lu Y."/>
            <person name="Yang J."/>
            <person name="Xu C."/>
            <person name="Jia M."/>
            <person name="Peters R.J."/>
            <person name="Huang L."/>
            <person name="Gao W."/>
        </authorList>
    </citation>
    <scope>NUCLEOTIDE SEQUENCE [LARGE SCALE GENOMIC DNA]</scope>
    <source>
        <strain evidence="4">cv. XIE 37</strain>
        <tissue evidence="3">Leaf</tissue>
    </source>
</reference>
<dbReference type="AlphaFoldDB" id="A0A7J7D1N8"/>